<feature type="domain" description="T6SS immunity protein Tdi1 C-terminal" evidence="1">
    <location>
        <begin position="133"/>
        <end position="185"/>
    </location>
</feature>
<organism evidence="2 3">
    <name type="scientific">Deinococcus daejeonensis</name>
    <dbReference type="NCBI Taxonomy" id="1007098"/>
    <lineage>
        <taxon>Bacteria</taxon>
        <taxon>Thermotogati</taxon>
        <taxon>Deinococcota</taxon>
        <taxon>Deinococci</taxon>
        <taxon>Deinococcales</taxon>
        <taxon>Deinococcaceae</taxon>
        <taxon>Deinococcus</taxon>
    </lineage>
</organism>
<dbReference type="Proteomes" id="UP000645517">
    <property type="component" value="Unassembled WGS sequence"/>
</dbReference>
<protein>
    <recommendedName>
        <fullName evidence="1">T6SS immunity protein Tdi1 C-terminal domain-containing protein</fullName>
    </recommendedName>
</protein>
<proteinExistence type="predicted"/>
<keyword evidence="3" id="KW-1185">Reference proteome</keyword>
<accession>A0ABQ2JDP6</accession>
<sequence>MSRTFLSRNFDKPNGDITVPRLKINHPVIRKLYQKYGVCESKDRFFRIVDPEEWQAHYMPWFLLMRDQEEVFEGPELYPFMTTAFGSAYVFANLPDEDLVGYIDITSNFHSMGDADSVFSGNLLDPIFRRFNLNGDFYEPLLKTEGEPDADECFGFFPPISLGGERELKNARRVKLREHLDLLAQASGLPSMSAPC</sequence>
<reference evidence="3" key="1">
    <citation type="journal article" date="2019" name="Int. J. Syst. Evol. Microbiol.">
        <title>The Global Catalogue of Microorganisms (GCM) 10K type strain sequencing project: providing services to taxonomists for standard genome sequencing and annotation.</title>
        <authorList>
            <consortium name="The Broad Institute Genomics Platform"/>
            <consortium name="The Broad Institute Genome Sequencing Center for Infectious Disease"/>
            <person name="Wu L."/>
            <person name="Ma J."/>
        </authorList>
    </citation>
    <scope>NUCLEOTIDE SEQUENCE [LARGE SCALE GENOMIC DNA]</scope>
    <source>
        <strain evidence="3">JCM 16918</strain>
    </source>
</reference>
<dbReference type="RefSeq" id="WP_189058264.1">
    <property type="nucleotide sequence ID" value="NZ_BMOR01000018.1"/>
</dbReference>
<gene>
    <name evidence="2" type="ORF">GCM10010842_30470</name>
</gene>
<dbReference type="Pfam" id="PF08906">
    <property type="entry name" value="T6SS_Tdi1_C"/>
    <property type="match status" value="1"/>
</dbReference>
<dbReference type="InterPro" id="IPR015002">
    <property type="entry name" value="T6SS_Tdi1_C"/>
</dbReference>
<evidence type="ECO:0000313" key="2">
    <source>
        <dbReference type="EMBL" id="GGN43217.1"/>
    </source>
</evidence>
<name>A0ABQ2JDP6_9DEIO</name>
<evidence type="ECO:0000259" key="1">
    <source>
        <dbReference type="Pfam" id="PF08906"/>
    </source>
</evidence>
<comment type="caution">
    <text evidence="2">The sequence shown here is derived from an EMBL/GenBank/DDBJ whole genome shotgun (WGS) entry which is preliminary data.</text>
</comment>
<evidence type="ECO:0000313" key="3">
    <source>
        <dbReference type="Proteomes" id="UP000645517"/>
    </source>
</evidence>
<dbReference type="EMBL" id="BMOR01000018">
    <property type="protein sequence ID" value="GGN43217.1"/>
    <property type="molecule type" value="Genomic_DNA"/>
</dbReference>